<keyword evidence="1" id="KW-0479">Metal-binding</keyword>
<dbReference type="PANTHER" id="PTHR42988">
    <property type="entry name" value="PHOSPHOHYDROLASE"/>
    <property type="match status" value="1"/>
</dbReference>
<gene>
    <name evidence="6" type="ORF">TPSD3_00590</name>
</gene>
<name>A0A251XD04_9GAMM</name>
<dbReference type="SUPFAM" id="SSF56300">
    <property type="entry name" value="Metallo-dependent phosphatases"/>
    <property type="match status" value="1"/>
</dbReference>
<dbReference type="GO" id="GO:0046872">
    <property type="term" value="F:metal ion binding"/>
    <property type="evidence" value="ECO:0007669"/>
    <property type="project" value="UniProtKB-KW"/>
</dbReference>
<comment type="caution">
    <text evidence="6">The sequence shown here is derived from an EMBL/GenBank/DDBJ whole genome shotgun (WGS) entry which is preliminary data.</text>
</comment>
<keyword evidence="2" id="KW-0378">Hydrolase</keyword>
<evidence type="ECO:0000313" key="6">
    <source>
        <dbReference type="EMBL" id="OUD16255.1"/>
    </source>
</evidence>
<organism evidence="6 7">
    <name type="scientific">Thioflexithrix psekupsensis</name>
    <dbReference type="NCBI Taxonomy" id="1570016"/>
    <lineage>
        <taxon>Bacteria</taxon>
        <taxon>Pseudomonadati</taxon>
        <taxon>Pseudomonadota</taxon>
        <taxon>Gammaproteobacteria</taxon>
        <taxon>Thiotrichales</taxon>
        <taxon>Thioflexithrix</taxon>
    </lineage>
</organism>
<keyword evidence="7" id="KW-1185">Reference proteome</keyword>
<dbReference type="Pfam" id="PF00149">
    <property type="entry name" value="Metallophos"/>
    <property type="match status" value="1"/>
</dbReference>
<dbReference type="GO" id="GO:0016787">
    <property type="term" value="F:hydrolase activity"/>
    <property type="evidence" value="ECO:0007669"/>
    <property type="project" value="UniProtKB-KW"/>
</dbReference>
<dbReference type="EMBL" id="MSLT01000001">
    <property type="protein sequence ID" value="OUD16255.1"/>
    <property type="molecule type" value="Genomic_DNA"/>
</dbReference>
<dbReference type="RefSeq" id="WP_086486656.1">
    <property type="nucleotide sequence ID" value="NZ_MSLT01000001.1"/>
</dbReference>
<dbReference type="AlphaFoldDB" id="A0A251XD04"/>
<evidence type="ECO:0000259" key="5">
    <source>
        <dbReference type="Pfam" id="PF00149"/>
    </source>
</evidence>
<dbReference type="InterPro" id="IPR029052">
    <property type="entry name" value="Metallo-depent_PP-like"/>
</dbReference>
<evidence type="ECO:0000313" key="7">
    <source>
        <dbReference type="Proteomes" id="UP000194798"/>
    </source>
</evidence>
<keyword evidence="3" id="KW-0408">Iron</keyword>
<dbReference type="OrthoDB" id="9811542at2"/>
<dbReference type="Proteomes" id="UP000194798">
    <property type="component" value="Unassembled WGS sequence"/>
</dbReference>
<comment type="similarity">
    <text evidence="4">Belongs to the cyclic nucleotide phosphodiesterase class-III family.</text>
</comment>
<protein>
    <recommendedName>
        <fullName evidence="5">Calcineurin-like phosphoesterase domain-containing protein</fullName>
    </recommendedName>
</protein>
<dbReference type="InterPro" id="IPR050884">
    <property type="entry name" value="CNP_phosphodiesterase-III"/>
</dbReference>
<evidence type="ECO:0000256" key="2">
    <source>
        <dbReference type="ARBA" id="ARBA00022801"/>
    </source>
</evidence>
<dbReference type="InterPro" id="IPR004843">
    <property type="entry name" value="Calcineurin-like_PHP"/>
</dbReference>
<reference evidence="6 7" key="1">
    <citation type="submission" date="2016-12" db="EMBL/GenBank/DDBJ databases">
        <title>Thioflexothrix psekupsii D3 genome sequencing and assembly.</title>
        <authorList>
            <person name="Fomenkov A."/>
            <person name="Vincze T."/>
            <person name="Grabovich M."/>
            <person name="Anton B.P."/>
            <person name="Dubinina G."/>
            <person name="Orlova M."/>
            <person name="Belousova E."/>
            <person name="Roberts R.J."/>
        </authorList>
    </citation>
    <scope>NUCLEOTIDE SEQUENCE [LARGE SCALE GENOMIC DNA]</scope>
    <source>
        <strain evidence="6">D3</strain>
    </source>
</reference>
<evidence type="ECO:0000256" key="4">
    <source>
        <dbReference type="ARBA" id="ARBA00025742"/>
    </source>
</evidence>
<sequence>MAQSLRIAQISDTHIGASHEPYNGVDMRGQFQRVIAELARRPLDLLIISGDLALMDGEIEAYDWIKQQLADFPVPYLIMLGNHDRLETAMSVFNLPKEDVHHGEFYFYRQFNECHCLFLDTSSYYLSLNQQQWLQQMVQQIKGDILLFMHHPPTLCACQFMDQHHALRNYQEVWQFFLTLPSIKHIFCGHYHTGCDITVSDKWIHLTPSTMLQIDRVSSELVLDKKIFGWRMIEWTQNQPLKTTVEYLQN</sequence>
<evidence type="ECO:0000256" key="3">
    <source>
        <dbReference type="ARBA" id="ARBA00023004"/>
    </source>
</evidence>
<dbReference type="Gene3D" id="3.60.21.10">
    <property type="match status" value="1"/>
</dbReference>
<feature type="domain" description="Calcineurin-like phosphoesterase" evidence="5">
    <location>
        <begin position="5"/>
        <end position="193"/>
    </location>
</feature>
<accession>A0A251XD04</accession>
<evidence type="ECO:0000256" key="1">
    <source>
        <dbReference type="ARBA" id="ARBA00022723"/>
    </source>
</evidence>
<dbReference type="PANTHER" id="PTHR42988:SF2">
    <property type="entry name" value="CYCLIC NUCLEOTIDE PHOSPHODIESTERASE CBUA0032-RELATED"/>
    <property type="match status" value="1"/>
</dbReference>
<proteinExistence type="inferred from homology"/>